<name>A0A085LPR8_9BILA</name>
<reference evidence="1 2" key="1">
    <citation type="journal article" date="2014" name="Nat. Genet.">
        <title>Genome and transcriptome of the porcine whipworm Trichuris suis.</title>
        <authorList>
            <person name="Jex A.R."/>
            <person name="Nejsum P."/>
            <person name="Schwarz E.M."/>
            <person name="Hu L."/>
            <person name="Young N.D."/>
            <person name="Hall R.S."/>
            <person name="Korhonen P.K."/>
            <person name="Liao S."/>
            <person name="Thamsborg S."/>
            <person name="Xia J."/>
            <person name="Xu P."/>
            <person name="Wang S."/>
            <person name="Scheerlinck J.P."/>
            <person name="Hofmann A."/>
            <person name="Sternberg P.W."/>
            <person name="Wang J."/>
            <person name="Gasser R.B."/>
        </authorList>
    </citation>
    <scope>NUCLEOTIDE SEQUENCE [LARGE SCALE GENOMIC DNA]</scope>
    <source>
        <strain evidence="1">DCEP-RM93M</strain>
    </source>
</reference>
<accession>A0A085LPR8</accession>
<dbReference type="AlphaFoldDB" id="A0A085LPR8"/>
<protein>
    <submittedName>
        <fullName evidence="1">Uncharacterized protein</fullName>
    </submittedName>
</protein>
<dbReference type="Proteomes" id="UP000030764">
    <property type="component" value="Unassembled WGS sequence"/>
</dbReference>
<evidence type="ECO:0000313" key="2">
    <source>
        <dbReference type="Proteomes" id="UP000030764"/>
    </source>
</evidence>
<gene>
    <name evidence="1" type="ORF">M513_12154</name>
</gene>
<dbReference type="EMBL" id="KL363345">
    <property type="protein sequence ID" value="KFD46964.1"/>
    <property type="molecule type" value="Genomic_DNA"/>
</dbReference>
<sequence>MVRKLFENLRSKQTKLGEKTVHENLGKLATVAAKGGSVETKYGECPVWQQNVTSTDTVTFGSRLDPVPCCTTSAPRAICLTVDLVSET</sequence>
<organism evidence="1 2">
    <name type="scientific">Trichuris suis</name>
    <name type="common">pig whipworm</name>
    <dbReference type="NCBI Taxonomy" id="68888"/>
    <lineage>
        <taxon>Eukaryota</taxon>
        <taxon>Metazoa</taxon>
        <taxon>Ecdysozoa</taxon>
        <taxon>Nematoda</taxon>
        <taxon>Enoplea</taxon>
        <taxon>Dorylaimia</taxon>
        <taxon>Trichinellida</taxon>
        <taxon>Trichuridae</taxon>
        <taxon>Trichuris</taxon>
    </lineage>
</organism>
<proteinExistence type="predicted"/>
<evidence type="ECO:0000313" key="1">
    <source>
        <dbReference type="EMBL" id="KFD46964.1"/>
    </source>
</evidence>
<keyword evidence="2" id="KW-1185">Reference proteome</keyword>